<reference evidence="1 2" key="1">
    <citation type="journal article" date="2015" name="Nature">
        <title>rRNA introns, odd ribosomes, and small enigmatic genomes across a large radiation of phyla.</title>
        <authorList>
            <person name="Brown C.T."/>
            <person name="Hug L.A."/>
            <person name="Thomas B.C."/>
            <person name="Sharon I."/>
            <person name="Castelle C.J."/>
            <person name="Singh A."/>
            <person name="Wilkins M.J."/>
            <person name="Williams K.H."/>
            <person name="Banfield J.F."/>
        </authorList>
    </citation>
    <scope>NUCLEOTIDE SEQUENCE [LARGE SCALE GENOMIC DNA]</scope>
</reference>
<feature type="non-terminal residue" evidence="1">
    <location>
        <position position="1"/>
    </location>
</feature>
<dbReference type="Proteomes" id="UP000033966">
    <property type="component" value="Unassembled WGS sequence"/>
</dbReference>
<sequence>SWQGLVFYADRGVDETNKVLVTANGHAPEEMDGVLRVAYSGCVGGAEEVPVGSFIFPLGAEWCGLGGGLKSSSFDYTKLEDKHFIIHSASSSAELGFSSNDYITIAYYAFESSGGDSQNLSLVAVDDTKFFFQNNPPSQYAPELGVFLSSFDEPNAKLIVSWDRGSDLDSIDSELVYELNFTPLVGTSTILNEILWNTSTTQLLYEKTVTPADAFLLGLRARDDFGNMSSVATTTWSYPTTNFSITQEASDTWSSVWGTVNHSTAEPDTASFQSFAPQENFLFNKAVVKVRQTLVSDVGNLRLAVYPANASGTLEFASPIGEAVLADVLNPDEAQEQTFTFGSPISVTGAWGERHV</sequence>
<evidence type="ECO:0000313" key="2">
    <source>
        <dbReference type="Proteomes" id="UP000033966"/>
    </source>
</evidence>
<protein>
    <submittedName>
        <fullName evidence="1">Uncharacterized protein</fullName>
    </submittedName>
</protein>
<dbReference type="AlphaFoldDB" id="A0A0G1L427"/>
<gene>
    <name evidence="1" type="ORF">UW92_C0030G0024</name>
</gene>
<comment type="caution">
    <text evidence="1">The sequence shown here is derived from an EMBL/GenBank/DDBJ whole genome shotgun (WGS) entry which is preliminary data.</text>
</comment>
<name>A0A0G1L427_9BACT</name>
<evidence type="ECO:0000313" key="1">
    <source>
        <dbReference type="EMBL" id="KKT90696.1"/>
    </source>
</evidence>
<accession>A0A0G1L427</accession>
<proteinExistence type="predicted"/>
<dbReference type="EMBL" id="LCKF01000030">
    <property type="protein sequence ID" value="KKT90696.1"/>
    <property type="molecule type" value="Genomic_DNA"/>
</dbReference>
<organism evidence="1 2">
    <name type="scientific">Candidatus Jorgensenbacteria bacterium GW2011_GWA2_45_13</name>
    <dbReference type="NCBI Taxonomy" id="1618662"/>
    <lineage>
        <taxon>Bacteria</taxon>
        <taxon>Candidatus Joergenseniibacteriota</taxon>
    </lineage>
</organism>